<name>A0ABQ8VU58_9AGAR</name>
<dbReference type="EMBL" id="JANVFT010000008">
    <property type="protein sequence ID" value="KAJ4499913.1"/>
    <property type="molecule type" value="Genomic_DNA"/>
</dbReference>
<feature type="non-terminal residue" evidence="1">
    <location>
        <position position="66"/>
    </location>
</feature>
<proteinExistence type="predicted"/>
<keyword evidence="2" id="KW-1185">Reference proteome</keyword>
<gene>
    <name evidence="1" type="ORF">C8R41DRAFT_710115</name>
</gene>
<sequence length="66" mass="7134">CVDCILARQTTRPYDKPSNPNVDPLELVAIDLWGPSRVPTAAGNKYMMVISDSGSGTHGGEFLKDK</sequence>
<evidence type="ECO:0000313" key="1">
    <source>
        <dbReference type="EMBL" id="KAJ4499913.1"/>
    </source>
</evidence>
<accession>A0ABQ8VU58</accession>
<evidence type="ECO:0000313" key="2">
    <source>
        <dbReference type="Proteomes" id="UP001150217"/>
    </source>
</evidence>
<comment type="caution">
    <text evidence="1">The sequence shown here is derived from an EMBL/GenBank/DDBJ whole genome shotgun (WGS) entry which is preliminary data.</text>
</comment>
<organism evidence="1 2">
    <name type="scientific">Lentinula lateritia</name>
    <dbReference type="NCBI Taxonomy" id="40482"/>
    <lineage>
        <taxon>Eukaryota</taxon>
        <taxon>Fungi</taxon>
        <taxon>Dikarya</taxon>
        <taxon>Basidiomycota</taxon>
        <taxon>Agaricomycotina</taxon>
        <taxon>Agaricomycetes</taxon>
        <taxon>Agaricomycetidae</taxon>
        <taxon>Agaricales</taxon>
        <taxon>Marasmiineae</taxon>
        <taxon>Omphalotaceae</taxon>
        <taxon>Lentinula</taxon>
    </lineage>
</organism>
<protein>
    <submittedName>
        <fullName evidence="1">Uncharacterized protein</fullName>
    </submittedName>
</protein>
<feature type="non-terminal residue" evidence="1">
    <location>
        <position position="1"/>
    </location>
</feature>
<reference evidence="1" key="1">
    <citation type="submission" date="2022-08" db="EMBL/GenBank/DDBJ databases">
        <title>A Global Phylogenomic Analysis of the Shiitake Genus Lentinula.</title>
        <authorList>
            <consortium name="DOE Joint Genome Institute"/>
            <person name="Sierra-Patev S."/>
            <person name="Min B."/>
            <person name="Naranjo-Ortiz M."/>
            <person name="Looney B."/>
            <person name="Konkel Z."/>
            <person name="Slot J.C."/>
            <person name="Sakamoto Y."/>
            <person name="Steenwyk J.L."/>
            <person name="Rokas A."/>
            <person name="Carro J."/>
            <person name="Camarero S."/>
            <person name="Ferreira P."/>
            <person name="Molpeceres G."/>
            <person name="Ruiz-Duenas F.J."/>
            <person name="Serrano A."/>
            <person name="Henrissat B."/>
            <person name="Drula E."/>
            <person name="Hughes K.W."/>
            <person name="Mata J.L."/>
            <person name="Ishikawa N.K."/>
            <person name="Vargas-Isla R."/>
            <person name="Ushijima S."/>
            <person name="Smith C.A."/>
            <person name="Ahrendt S."/>
            <person name="Andreopoulos W."/>
            <person name="He G."/>
            <person name="Labutti K."/>
            <person name="Lipzen A."/>
            <person name="Ng V."/>
            <person name="Riley R."/>
            <person name="Sandor L."/>
            <person name="Barry K."/>
            <person name="Martinez A.T."/>
            <person name="Xiao Y."/>
            <person name="Gibbons J.G."/>
            <person name="Terashima K."/>
            <person name="Grigoriev I.V."/>
            <person name="Hibbett D.S."/>
        </authorList>
    </citation>
    <scope>NUCLEOTIDE SEQUENCE</scope>
    <source>
        <strain evidence="1">RHP3577 ss4</strain>
    </source>
</reference>
<dbReference type="Proteomes" id="UP001150217">
    <property type="component" value="Unassembled WGS sequence"/>
</dbReference>